<dbReference type="EMBL" id="CAJOBJ010115502">
    <property type="protein sequence ID" value="CAF4651510.1"/>
    <property type="molecule type" value="Genomic_DNA"/>
</dbReference>
<sequence>DGILTINIPVSDYRPPLTPTYQTQQFNLPTNINTNDSSAVADQQLKLTFDLSGYKPDDVCVKVNDNVLKGKFDLL</sequence>
<accession>A0A8S2ZS52</accession>
<name>A0A8S2ZS52_9BILA</name>
<dbReference type="CDD" id="cd06464">
    <property type="entry name" value="ACD_sHsps-like"/>
    <property type="match status" value="1"/>
</dbReference>
<evidence type="ECO:0000313" key="1">
    <source>
        <dbReference type="EMBL" id="CAF4651510.1"/>
    </source>
</evidence>
<dbReference type="Proteomes" id="UP000681720">
    <property type="component" value="Unassembled WGS sequence"/>
</dbReference>
<protein>
    <submittedName>
        <fullName evidence="1">Uncharacterized protein</fullName>
    </submittedName>
</protein>
<dbReference type="AlphaFoldDB" id="A0A8S2ZS52"/>
<dbReference type="EMBL" id="CAJOBH010147240">
    <property type="protein sequence ID" value="CAF4831919.1"/>
    <property type="molecule type" value="Genomic_DNA"/>
</dbReference>
<reference evidence="1" key="1">
    <citation type="submission" date="2021-02" db="EMBL/GenBank/DDBJ databases">
        <authorList>
            <person name="Nowell W R."/>
        </authorList>
    </citation>
    <scope>NUCLEOTIDE SEQUENCE</scope>
</reference>
<proteinExistence type="predicted"/>
<evidence type="ECO:0000313" key="2">
    <source>
        <dbReference type="EMBL" id="CAF4831919.1"/>
    </source>
</evidence>
<comment type="caution">
    <text evidence="1">The sequence shown here is derived from an EMBL/GenBank/DDBJ whole genome shotgun (WGS) entry which is preliminary data.</text>
</comment>
<gene>
    <name evidence="2" type="ORF">BYL167_LOCUS49466</name>
    <name evidence="1" type="ORF">GIL414_LOCUS41078</name>
</gene>
<feature type="non-terminal residue" evidence="1">
    <location>
        <position position="1"/>
    </location>
</feature>
<organism evidence="1 3">
    <name type="scientific">Rotaria magnacalcarata</name>
    <dbReference type="NCBI Taxonomy" id="392030"/>
    <lineage>
        <taxon>Eukaryota</taxon>
        <taxon>Metazoa</taxon>
        <taxon>Spiralia</taxon>
        <taxon>Gnathifera</taxon>
        <taxon>Rotifera</taxon>
        <taxon>Eurotatoria</taxon>
        <taxon>Bdelloidea</taxon>
        <taxon>Philodinida</taxon>
        <taxon>Philodinidae</taxon>
        <taxon>Rotaria</taxon>
    </lineage>
</organism>
<evidence type="ECO:0000313" key="3">
    <source>
        <dbReference type="Proteomes" id="UP000681720"/>
    </source>
</evidence>
<dbReference type="Proteomes" id="UP000681967">
    <property type="component" value="Unassembled WGS sequence"/>
</dbReference>